<comment type="caution">
    <text evidence="2">The sequence shown here is derived from an EMBL/GenBank/DDBJ whole genome shotgun (WGS) entry which is preliminary data.</text>
</comment>
<organism evidence="2 3">
    <name type="scientific">Mytilus edulis</name>
    <name type="common">Blue mussel</name>
    <dbReference type="NCBI Taxonomy" id="6550"/>
    <lineage>
        <taxon>Eukaryota</taxon>
        <taxon>Metazoa</taxon>
        <taxon>Spiralia</taxon>
        <taxon>Lophotrochozoa</taxon>
        <taxon>Mollusca</taxon>
        <taxon>Bivalvia</taxon>
        <taxon>Autobranchia</taxon>
        <taxon>Pteriomorphia</taxon>
        <taxon>Mytilida</taxon>
        <taxon>Mytiloidea</taxon>
        <taxon>Mytilidae</taxon>
        <taxon>Mytilinae</taxon>
        <taxon>Mytilus</taxon>
    </lineage>
</organism>
<evidence type="ECO:0000256" key="1">
    <source>
        <dbReference type="SAM" id="MobiDB-lite"/>
    </source>
</evidence>
<feature type="compositionally biased region" description="Polar residues" evidence="1">
    <location>
        <begin position="46"/>
        <end position="56"/>
    </location>
</feature>
<feature type="region of interest" description="Disordered" evidence="1">
    <location>
        <begin position="202"/>
        <end position="327"/>
    </location>
</feature>
<dbReference type="Proteomes" id="UP000683360">
    <property type="component" value="Unassembled WGS sequence"/>
</dbReference>
<evidence type="ECO:0000313" key="3">
    <source>
        <dbReference type="Proteomes" id="UP000683360"/>
    </source>
</evidence>
<feature type="compositionally biased region" description="Basic and acidic residues" evidence="1">
    <location>
        <begin position="281"/>
        <end position="306"/>
    </location>
</feature>
<sequence>MGDVDNPFQQLEAAKKQLIMEFKENAKSAQELEFWNRMEIVRDDYPNSQEDSSSGDTTDEEQVDGENLNKGKKTDEKIPDTASDEETKEQKSASGERADKEKSFKEHKVTFQIPEMEHGAGDDTPLPQKDFIFQNDGMEHDFNHNATRDESLINLFENKDSNGLGALQKRITKKVSAEKANSCKVGMKDLFKTAKKIAKMEAKASEKKRKLKEIESKKKRKIEARETERKRKLEENESKKKMIIEAQETKEKKHEKKRKLRRKESWKKRKLRTRRNMKNVYLREKNTTQKQRWKEETKSSQEKHISEAQQSKQKKKIDQNESKERRT</sequence>
<feature type="compositionally biased region" description="Basic residues" evidence="1">
    <location>
        <begin position="206"/>
        <end position="222"/>
    </location>
</feature>
<feature type="compositionally biased region" description="Basic and acidic residues" evidence="1">
    <location>
        <begin position="88"/>
        <end position="121"/>
    </location>
</feature>
<feature type="region of interest" description="Disordered" evidence="1">
    <location>
        <begin position="43"/>
        <end position="131"/>
    </location>
</feature>
<feature type="compositionally biased region" description="Basic and acidic residues" evidence="1">
    <location>
        <begin position="316"/>
        <end position="327"/>
    </location>
</feature>
<dbReference type="EMBL" id="CAJPWZ010003150">
    <property type="protein sequence ID" value="CAG2253383.1"/>
    <property type="molecule type" value="Genomic_DNA"/>
</dbReference>
<dbReference type="AlphaFoldDB" id="A0A8S3V6C3"/>
<dbReference type="OrthoDB" id="6155014at2759"/>
<feature type="compositionally biased region" description="Basic residues" evidence="1">
    <location>
        <begin position="253"/>
        <end position="277"/>
    </location>
</feature>
<feature type="compositionally biased region" description="Basic and acidic residues" evidence="1">
    <location>
        <begin position="67"/>
        <end position="79"/>
    </location>
</feature>
<gene>
    <name evidence="2" type="ORF">MEDL_64916</name>
</gene>
<name>A0A8S3V6C3_MYTED</name>
<accession>A0A8S3V6C3</accession>
<reference evidence="2" key="1">
    <citation type="submission" date="2021-03" db="EMBL/GenBank/DDBJ databases">
        <authorList>
            <person name="Bekaert M."/>
        </authorList>
    </citation>
    <scope>NUCLEOTIDE SEQUENCE</scope>
</reference>
<feature type="compositionally biased region" description="Basic and acidic residues" evidence="1">
    <location>
        <begin position="223"/>
        <end position="252"/>
    </location>
</feature>
<evidence type="ECO:0000313" key="2">
    <source>
        <dbReference type="EMBL" id="CAG2253383.1"/>
    </source>
</evidence>
<protein>
    <submittedName>
        <fullName evidence="2">Uncharacterized protein</fullName>
    </submittedName>
</protein>
<proteinExistence type="predicted"/>
<keyword evidence="3" id="KW-1185">Reference proteome</keyword>